<evidence type="ECO:0000313" key="7">
    <source>
        <dbReference type="EMBL" id="PHZ09149.1"/>
    </source>
</evidence>
<evidence type="ECO:0000256" key="3">
    <source>
        <dbReference type="ARBA" id="ARBA00023015"/>
    </source>
</evidence>
<feature type="coiled-coil region" evidence="6">
    <location>
        <begin position="48"/>
        <end position="75"/>
    </location>
</feature>
<name>A0A2G4SK51_RHIZD</name>
<dbReference type="Pfam" id="PF11571">
    <property type="entry name" value="Med27"/>
    <property type="match status" value="1"/>
</dbReference>
<accession>A0A2G4SK51</accession>
<keyword evidence="4" id="KW-0804">Transcription</keyword>
<dbReference type="GO" id="GO:0006357">
    <property type="term" value="P:regulation of transcription by RNA polymerase II"/>
    <property type="evidence" value="ECO:0007669"/>
    <property type="project" value="TreeGrafter"/>
</dbReference>
<keyword evidence="8" id="KW-1185">Reference proteome</keyword>
<organism evidence="7 8">
    <name type="scientific">Rhizopus microsporus ATCC 52813</name>
    <dbReference type="NCBI Taxonomy" id="1340429"/>
    <lineage>
        <taxon>Eukaryota</taxon>
        <taxon>Fungi</taxon>
        <taxon>Fungi incertae sedis</taxon>
        <taxon>Mucoromycota</taxon>
        <taxon>Mucoromycotina</taxon>
        <taxon>Mucoromycetes</taxon>
        <taxon>Mucorales</taxon>
        <taxon>Mucorineae</taxon>
        <taxon>Rhizopodaceae</taxon>
        <taxon>Rhizopus</taxon>
    </lineage>
</organism>
<comment type="subcellular location">
    <subcellularLocation>
        <location evidence="1">Nucleus</location>
    </subcellularLocation>
</comment>
<dbReference type="Proteomes" id="UP000242254">
    <property type="component" value="Unassembled WGS sequence"/>
</dbReference>
<keyword evidence="5" id="KW-0539">Nucleus</keyword>
<evidence type="ECO:0000256" key="2">
    <source>
        <dbReference type="ARBA" id="ARBA00008048"/>
    </source>
</evidence>
<dbReference type="GO" id="GO:0003713">
    <property type="term" value="F:transcription coactivator activity"/>
    <property type="evidence" value="ECO:0007669"/>
    <property type="project" value="TreeGrafter"/>
</dbReference>
<dbReference type="InterPro" id="IPR021627">
    <property type="entry name" value="Mediator_Med27"/>
</dbReference>
<dbReference type="GO" id="GO:0016592">
    <property type="term" value="C:mediator complex"/>
    <property type="evidence" value="ECO:0007669"/>
    <property type="project" value="InterPro"/>
</dbReference>
<evidence type="ECO:0000313" key="8">
    <source>
        <dbReference type="Proteomes" id="UP000242254"/>
    </source>
</evidence>
<dbReference type="RefSeq" id="XP_023462857.1">
    <property type="nucleotide sequence ID" value="XM_023614110.1"/>
</dbReference>
<protein>
    <recommendedName>
        <fullName evidence="9">Mediator of RNA polymerase II transcription subunit 27</fullName>
    </recommendedName>
</protein>
<dbReference type="PANTHER" id="PTHR13130">
    <property type="entry name" value="34 KDA TRANSCRIPTIONAL CO-ACTIVATOR-RELATED"/>
    <property type="match status" value="1"/>
</dbReference>
<sequence length="322" mass="37322">MSNTRDMATIERDLLRIDQALNQVSNVRSTLKQFTQLVEQEQKGPSYVQAFSDRLKNVKQELNRLAIQGNDLKDVLNYAQSIANDGDFDWSAIKSEKQDQQKTDIRKPEKIGSIVKDKADYAYKQLSSMVFDHNTSSTESFFTTYTQQWLSQNKDQASKIDISFEREEQTTLSGTTCHLKVCIHKAFIVELELEYARASNTLIVHQHDIRGLKEEKQLSQGSQYLVFQKLSLLAAVAFEDMTTLFARESFFYILDWLSSYHDLFTAPCIRCHKVLQFDSPVYKYTPPVVRTWNTKHTTDRTAVAYHMRCYHEHKNSQAIALF</sequence>
<keyword evidence="3" id="KW-0805">Transcription regulation</keyword>
<gene>
    <name evidence="7" type="ORF">RHIMIDRAFT_294659</name>
</gene>
<reference evidence="7 8" key="1">
    <citation type="journal article" date="2016" name="Proc. Natl. Acad. Sci. U.S.A.">
        <title>Lipid metabolic changes in an early divergent fungus govern the establishment of a mutualistic symbiosis with endobacteria.</title>
        <authorList>
            <person name="Lastovetsky O.A."/>
            <person name="Gaspar M.L."/>
            <person name="Mondo S.J."/>
            <person name="LaButti K.M."/>
            <person name="Sandor L."/>
            <person name="Grigoriev I.V."/>
            <person name="Henry S.A."/>
            <person name="Pawlowska T.E."/>
        </authorList>
    </citation>
    <scope>NUCLEOTIDE SEQUENCE [LARGE SCALE GENOMIC DNA]</scope>
    <source>
        <strain evidence="7 8">ATCC 52813</strain>
    </source>
</reference>
<dbReference type="GeneID" id="35445099"/>
<evidence type="ECO:0008006" key="9">
    <source>
        <dbReference type="Google" id="ProtNLM"/>
    </source>
</evidence>
<dbReference type="EMBL" id="KZ303860">
    <property type="protein sequence ID" value="PHZ09149.1"/>
    <property type="molecule type" value="Genomic_DNA"/>
</dbReference>
<dbReference type="AlphaFoldDB" id="A0A2G4SK51"/>
<evidence type="ECO:0000256" key="5">
    <source>
        <dbReference type="ARBA" id="ARBA00023242"/>
    </source>
</evidence>
<comment type="similarity">
    <text evidence="2">Belongs to the Mediator complex subunit 27 family.</text>
</comment>
<evidence type="ECO:0000256" key="4">
    <source>
        <dbReference type="ARBA" id="ARBA00023163"/>
    </source>
</evidence>
<keyword evidence="6" id="KW-0175">Coiled coil</keyword>
<proteinExistence type="inferred from homology"/>
<dbReference type="PANTHER" id="PTHR13130:SF4">
    <property type="entry name" value="MEDIATOR OF RNA POLYMERASE II TRANSCRIPTION SUBUNIT 27"/>
    <property type="match status" value="1"/>
</dbReference>
<evidence type="ECO:0000256" key="1">
    <source>
        <dbReference type="ARBA" id="ARBA00004123"/>
    </source>
</evidence>
<evidence type="ECO:0000256" key="6">
    <source>
        <dbReference type="SAM" id="Coils"/>
    </source>
</evidence>